<dbReference type="OrthoDB" id="411785at2759"/>
<dbReference type="AlphaFoldDB" id="A0A9W5TAP4"/>
<dbReference type="SUPFAM" id="SSF53335">
    <property type="entry name" value="S-adenosyl-L-methionine-dependent methyltransferases"/>
    <property type="match status" value="1"/>
</dbReference>
<keyword evidence="6" id="KW-1185">Reference proteome</keyword>
<evidence type="ECO:0000256" key="1">
    <source>
        <dbReference type="ARBA" id="ARBA00008361"/>
    </source>
</evidence>
<evidence type="ECO:0000313" key="5">
    <source>
        <dbReference type="EMBL" id="GFE54694.1"/>
    </source>
</evidence>
<evidence type="ECO:0000313" key="6">
    <source>
        <dbReference type="Proteomes" id="UP001057455"/>
    </source>
</evidence>
<dbReference type="InterPro" id="IPR051419">
    <property type="entry name" value="Lys/N-term_MeTrsfase_sf"/>
</dbReference>
<accession>A0A9W5TAP4</accession>
<dbReference type="InterPro" id="IPR029063">
    <property type="entry name" value="SAM-dependent_MTases_sf"/>
</dbReference>
<proteinExistence type="inferred from homology"/>
<comment type="caution">
    <text evidence="5">The sequence shown here is derived from an EMBL/GenBank/DDBJ whole genome shotgun (WGS) entry which is preliminary data.</text>
</comment>
<dbReference type="EMBL" id="BLIY01000017">
    <property type="protein sequence ID" value="GFE54694.1"/>
    <property type="molecule type" value="Genomic_DNA"/>
</dbReference>
<organism evidence="5 6">
    <name type="scientific">Babesia ovis</name>
    <dbReference type="NCBI Taxonomy" id="5869"/>
    <lineage>
        <taxon>Eukaryota</taxon>
        <taxon>Sar</taxon>
        <taxon>Alveolata</taxon>
        <taxon>Apicomplexa</taxon>
        <taxon>Aconoidasida</taxon>
        <taxon>Piroplasmida</taxon>
        <taxon>Babesiidae</taxon>
        <taxon>Babesia</taxon>
    </lineage>
</organism>
<dbReference type="GO" id="GO:0008168">
    <property type="term" value="F:methyltransferase activity"/>
    <property type="evidence" value="ECO:0007669"/>
    <property type="project" value="UniProtKB-KW"/>
</dbReference>
<comment type="similarity">
    <text evidence="1">Belongs to the methyltransferase superfamily.</text>
</comment>
<evidence type="ECO:0000256" key="2">
    <source>
        <dbReference type="ARBA" id="ARBA00022603"/>
    </source>
</evidence>
<gene>
    <name evidence="5" type="ORF">BaOVIS_020980</name>
</gene>
<dbReference type="GO" id="GO:0032259">
    <property type="term" value="P:methylation"/>
    <property type="evidence" value="ECO:0007669"/>
    <property type="project" value="UniProtKB-KW"/>
</dbReference>
<dbReference type="Pfam" id="PF13847">
    <property type="entry name" value="Methyltransf_31"/>
    <property type="match status" value="1"/>
</dbReference>
<sequence>MEPVCCHMMPVYMPPQYSTLSYWNKRYSKISETYDWYSIWPSLKTHLPFELESGSNILHIGCGSSRLGQDLYDEGVRNVKNIDISPVCIDGMKAMFPHLDYEVMDVFDIGSHFKGPTFDFVIDKGCLDTLLCQENCEELIPAMLKELHGLLRYLRS</sequence>
<protein>
    <submittedName>
        <fullName evidence="5">TPA methylase, putative</fullName>
    </submittedName>
</protein>
<reference evidence="5" key="1">
    <citation type="submission" date="2019-12" db="EMBL/GenBank/DDBJ databases">
        <title>Genome sequence of Babesia ovis.</title>
        <authorList>
            <person name="Yamagishi J."/>
            <person name="Sevinc F."/>
            <person name="Xuan X."/>
        </authorList>
    </citation>
    <scope>NUCLEOTIDE SEQUENCE</scope>
    <source>
        <strain evidence="5">Selcuk</strain>
    </source>
</reference>
<keyword evidence="3" id="KW-0808">Transferase</keyword>
<dbReference type="Proteomes" id="UP001057455">
    <property type="component" value="Unassembled WGS sequence"/>
</dbReference>
<evidence type="ECO:0000256" key="3">
    <source>
        <dbReference type="ARBA" id="ARBA00022679"/>
    </source>
</evidence>
<feature type="domain" description="Methyltransferase" evidence="4">
    <location>
        <begin position="52"/>
        <end position="146"/>
    </location>
</feature>
<dbReference type="Gene3D" id="3.40.50.150">
    <property type="entry name" value="Vaccinia Virus protein VP39"/>
    <property type="match status" value="1"/>
</dbReference>
<dbReference type="CDD" id="cd02440">
    <property type="entry name" value="AdoMet_MTases"/>
    <property type="match status" value="1"/>
</dbReference>
<dbReference type="PANTHER" id="PTHR12176">
    <property type="entry name" value="SAM-DEPENDENT METHYLTRANSFERASE SUPERFAMILY PROTEIN"/>
    <property type="match status" value="1"/>
</dbReference>
<keyword evidence="2 5" id="KW-0489">Methyltransferase</keyword>
<dbReference type="InterPro" id="IPR025714">
    <property type="entry name" value="Methyltranfer_dom"/>
</dbReference>
<name>A0A9W5TAP4_BABOV</name>
<evidence type="ECO:0000259" key="4">
    <source>
        <dbReference type="Pfam" id="PF13847"/>
    </source>
</evidence>